<sequence length="306" mass="33719">MGHQLPHLPWLRSFEAAARNLSFSAAANELHMTPAAVSLQIRSLEQYLGFQLFERLPRGVRLTDMGLAYLPSIRKAFDELSMSTVGLFGSRGDRSITVRSTAAFAVLWLAPRLGEFMATYPSIEVRLFADIWADALGADQSAIDIRFGDGHWEGFDVELIQTEASIPVCSPAWLERVESGGEMVRLAQGNMIHIMGCEDLWTRWFRAAGVADFTSRKGIQVDTSLTALELAAAGSGFALVLRSLAQPYLDSGKVVAAFDGELPIDQAHYLLLPKSGNRPPPEVLLFRQWLMGKAREESELPLMAVP</sequence>
<name>A0A7W7KN44_PSENT</name>
<dbReference type="InterPro" id="IPR036390">
    <property type="entry name" value="WH_DNA-bd_sf"/>
</dbReference>
<dbReference type="SUPFAM" id="SSF53850">
    <property type="entry name" value="Periplasmic binding protein-like II"/>
    <property type="match status" value="1"/>
</dbReference>
<evidence type="ECO:0000256" key="4">
    <source>
        <dbReference type="ARBA" id="ARBA00023163"/>
    </source>
</evidence>
<proteinExistence type="inferred from homology"/>
<gene>
    <name evidence="6" type="ORF">HNP46_004727</name>
</gene>
<dbReference type="InterPro" id="IPR036388">
    <property type="entry name" value="WH-like_DNA-bd_sf"/>
</dbReference>
<evidence type="ECO:0000259" key="5">
    <source>
        <dbReference type="PROSITE" id="PS50931"/>
    </source>
</evidence>
<reference evidence="6 7" key="1">
    <citation type="submission" date="2020-08" db="EMBL/GenBank/DDBJ databases">
        <title>Functional genomics of gut bacteria from endangered species of beetles.</title>
        <authorList>
            <person name="Carlos-Shanley C."/>
        </authorList>
    </citation>
    <scope>NUCLEOTIDE SEQUENCE [LARGE SCALE GENOMIC DNA]</scope>
    <source>
        <strain evidence="6 7">S00179</strain>
    </source>
</reference>
<dbReference type="RefSeq" id="WP_184593732.1">
    <property type="nucleotide sequence ID" value="NZ_JACHLI010000022.1"/>
</dbReference>
<evidence type="ECO:0000256" key="1">
    <source>
        <dbReference type="ARBA" id="ARBA00009437"/>
    </source>
</evidence>
<dbReference type="PANTHER" id="PTHR30537:SF74">
    <property type="entry name" value="HTH-TYPE TRANSCRIPTIONAL REGULATOR TRPI"/>
    <property type="match status" value="1"/>
</dbReference>
<comment type="caution">
    <text evidence="6">The sequence shown here is derived from an EMBL/GenBank/DDBJ whole genome shotgun (WGS) entry which is preliminary data.</text>
</comment>
<dbReference type="SUPFAM" id="SSF46785">
    <property type="entry name" value="Winged helix' DNA-binding domain"/>
    <property type="match status" value="1"/>
</dbReference>
<feature type="domain" description="HTH lysR-type" evidence="5">
    <location>
        <begin position="6"/>
        <end position="63"/>
    </location>
</feature>
<dbReference type="GO" id="GO:0003700">
    <property type="term" value="F:DNA-binding transcription factor activity"/>
    <property type="evidence" value="ECO:0007669"/>
    <property type="project" value="InterPro"/>
</dbReference>
<dbReference type="Gene3D" id="1.10.10.10">
    <property type="entry name" value="Winged helix-like DNA-binding domain superfamily/Winged helix DNA-binding domain"/>
    <property type="match status" value="1"/>
</dbReference>
<evidence type="ECO:0000313" key="7">
    <source>
        <dbReference type="Proteomes" id="UP000566995"/>
    </source>
</evidence>
<dbReference type="CDD" id="cd08432">
    <property type="entry name" value="PBP2_GcdR_TrpI_HvrB_AmpR_like"/>
    <property type="match status" value="1"/>
</dbReference>
<evidence type="ECO:0000256" key="3">
    <source>
        <dbReference type="ARBA" id="ARBA00023125"/>
    </source>
</evidence>
<accession>A0A7W7KN44</accession>
<keyword evidence="4" id="KW-0804">Transcription</keyword>
<dbReference type="Proteomes" id="UP000566995">
    <property type="component" value="Unassembled WGS sequence"/>
</dbReference>
<dbReference type="AlphaFoldDB" id="A0A7W7KN44"/>
<protein>
    <submittedName>
        <fullName evidence="6">LysR family glycine cleavage system transcriptional activator</fullName>
    </submittedName>
</protein>
<dbReference type="GO" id="GO:0043565">
    <property type="term" value="F:sequence-specific DNA binding"/>
    <property type="evidence" value="ECO:0007669"/>
    <property type="project" value="TreeGrafter"/>
</dbReference>
<dbReference type="Gene3D" id="3.40.190.10">
    <property type="entry name" value="Periplasmic binding protein-like II"/>
    <property type="match status" value="2"/>
</dbReference>
<dbReference type="Pfam" id="PF03466">
    <property type="entry name" value="LysR_substrate"/>
    <property type="match status" value="1"/>
</dbReference>
<dbReference type="InterPro" id="IPR000847">
    <property type="entry name" value="LysR_HTH_N"/>
</dbReference>
<dbReference type="GO" id="GO:0006351">
    <property type="term" value="P:DNA-templated transcription"/>
    <property type="evidence" value="ECO:0007669"/>
    <property type="project" value="TreeGrafter"/>
</dbReference>
<evidence type="ECO:0000256" key="2">
    <source>
        <dbReference type="ARBA" id="ARBA00023015"/>
    </source>
</evidence>
<dbReference type="PRINTS" id="PR00039">
    <property type="entry name" value="HTHLYSR"/>
</dbReference>
<comment type="similarity">
    <text evidence="1">Belongs to the LysR transcriptional regulatory family.</text>
</comment>
<dbReference type="InterPro" id="IPR058163">
    <property type="entry name" value="LysR-type_TF_proteobact-type"/>
</dbReference>
<keyword evidence="2" id="KW-0805">Transcription regulation</keyword>
<organism evidence="6 7">
    <name type="scientific">Pseudomonas nitroreducens</name>
    <dbReference type="NCBI Taxonomy" id="46680"/>
    <lineage>
        <taxon>Bacteria</taxon>
        <taxon>Pseudomonadati</taxon>
        <taxon>Pseudomonadota</taxon>
        <taxon>Gammaproteobacteria</taxon>
        <taxon>Pseudomonadales</taxon>
        <taxon>Pseudomonadaceae</taxon>
        <taxon>Pseudomonas</taxon>
    </lineage>
</organism>
<dbReference type="PROSITE" id="PS50931">
    <property type="entry name" value="HTH_LYSR"/>
    <property type="match status" value="1"/>
</dbReference>
<dbReference type="InterPro" id="IPR005119">
    <property type="entry name" value="LysR_subst-bd"/>
</dbReference>
<evidence type="ECO:0000313" key="6">
    <source>
        <dbReference type="EMBL" id="MBB4865826.1"/>
    </source>
</evidence>
<dbReference type="Pfam" id="PF00126">
    <property type="entry name" value="HTH_1"/>
    <property type="match status" value="1"/>
</dbReference>
<keyword evidence="3" id="KW-0238">DNA-binding</keyword>
<dbReference type="PANTHER" id="PTHR30537">
    <property type="entry name" value="HTH-TYPE TRANSCRIPTIONAL REGULATOR"/>
    <property type="match status" value="1"/>
</dbReference>
<dbReference type="EMBL" id="JACHLI010000022">
    <property type="protein sequence ID" value="MBB4865826.1"/>
    <property type="molecule type" value="Genomic_DNA"/>
</dbReference>